<feature type="signal peptide" evidence="1">
    <location>
        <begin position="1"/>
        <end position="24"/>
    </location>
</feature>
<dbReference type="RefSeq" id="WP_256958478.1">
    <property type="nucleotide sequence ID" value="NZ_FWFD01000019.1"/>
</dbReference>
<dbReference type="AlphaFoldDB" id="A0A1X6WS89"/>
<gene>
    <name evidence="2" type="ORF">FM121_13470</name>
</gene>
<protein>
    <recommendedName>
        <fullName evidence="4">Lipoprotein</fullName>
    </recommendedName>
</protein>
<evidence type="ECO:0000313" key="2">
    <source>
        <dbReference type="EMBL" id="SLM87102.1"/>
    </source>
</evidence>
<dbReference type="Proteomes" id="UP000195918">
    <property type="component" value="Unassembled WGS sequence"/>
</dbReference>
<feature type="chain" id="PRO_5039518970" description="Lipoprotein" evidence="1">
    <location>
        <begin position="25"/>
        <end position="156"/>
    </location>
</feature>
<organism evidence="2 3">
    <name type="scientific">Vagococcus fluvialis bH819</name>
    <dbReference type="NCBI Taxonomy" id="1255619"/>
    <lineage>
        <taxon>Bacteria</taxon>
        <taxon>Bacillati</taxon>
        <taxon>Bacillota</taxon>
        <taxon>Bacilli</taxon>
        <taxon>Lactobacillales</taxon>
        <taxon>Enterococcaceae</taxon>
        <taxon>Vagococcus</taxon>
    </lineage>
</organism>
<keyword evidence="3" id="KW-1185">Reference proteome</keyword>
<accession>A0A1X6WS89</accession>
<evidence type="ECO:0008006" key="4">
    <source>
        <dbReference type="Google" id="ProtNLM"/>
    </source>
</evidence>
<dbReference type="PROSITE" id="PS51257">
    <property type="entry name" value="PROKAR_LIPOPROTEIN"/>
    <property type="match status" value="1"/>
</dbReference>
<reference evidence="3" key="1">
    <citation type="submission" date="2017-02" db="EMBL/GenBank/DDBJ databases">
        <authorList>
            <person name="Dridi B."/>
        </authorList>
    </citation>
    <scope>NUCLEOTIDE SEQUENCE [LARGE SCALE GENOMIC DNA]</scope>
    <source>
        <strain evidence="3">bH819</strain>
    </source>
</reference>
<evidence type="ECO:0000313" key="3">
    <source>
        <dbReference type="Proteomes" id="UP000195918"/>
    </source>
</evidence>
<keyword evidence="1" id="KW-0732">Signal</keyword>
<name>A0A1X6WS89_9ENTE</name>
<evidence type="ECO:0000256" key="1">
    <source>
        <dbReference type="SAM" id="SignalP"/>
    </source>
</evidence>
<dbReference type="EMBL" id="FWFD01000019">
    <property type="protein sequence ID" value="SLM87102.1"/>
    <property type="molecule type" value="Genomic_DNA"/>
</dbReference>
<proteinExistence type="predicted"/>
<sequence>MKKNKFIIMTVVSLCCLIFLSACKKTSNPVISADKVDKAVIFVKDDKGKEHSWEGQDSNFLKTLLGNINLLFDKSDTNAQRFDMDLTSEQKIFKYQIKFYKENKVVQDIQVSKNNKVTIDRDKFTIGEDKEKELNSLKNHLLLVTGLSHQLNDNSQ</sequence>